<evidence type="ECO:0000256" key="1">
    <source>
        <dbReference type="SAM" id="SignalP"/>
    </source>
</evidence>
<dbReference type="AlphaFoldDB" id="A0A6M8BEL3"/>
<dbReference type="Pfam" id="PF13365">
    <property type="entry name" value="Trypsin_2"/>
    <property type="match status" value="1"/>
</dbReference>
<dbReference type="PANTHER" id="PTHR43019:SF23">
    <property type="entry name" value="PROTEASE DO-LIKE 5, CHLOROPLASTIC"/>
    <property type="match status" value="1"/>
</dbReference>
<feature type="signal peptide" evidence="1">
    <location>
        <begin position="1"/>
        <end position="29"/>
    </location>
</feature>
<accession>A0A6M8BEL3</accession>
<reference evidence="2 3" key="1">
    <citation type="submission" date="2020-05" db="EMBL/GenBank/DDBJ databases">
        <title>Complete genome sequence of of a novel Thermoleptolyngbya strain isolated from hot springs of Ganzi, Sichuan China.</title>
        <authorList>
            <person name="Tang J."/>
            <person name="Daroch M."/>
            <person name="Li L."/>
            <person name="Waleron K."/>
            <person name="Waleron M."/>
            <person name="Waleron M."/>
        </authorList>
    </citation>
    <scope>NUCLEOTIDE SEQUENCE [LARGE SCALE GENOMIC DNA]</scope>
    <source>
        <strain evidence="2 3">PKUAC-SCTA183</strain>
    </source>
</reference>
<dbReference type="Proteomes" id="UP000505210">
    <property type="component" value="Chromosome"/>
</dbReference>
<dbReference type="SUPFAM" id="SSF50494">
    <property type="entry name" value="Trypsin-like serine proteases"/>
    <property type="match status" value="1"/>
</dbReference>
<dbReference type="PRINTS" id="PR00834">
    <property type="entry name" value="PROTEASES2C"/>
</dbReference>
<keyword evidence="3" id="KW-1185">Reference proteome</keyword>
<keyword evidence="1" id="KW-0732">Signal</keyword>
<dbReference type="KEGG" id="theu:HPC62_14745"/>
<dbReference type="Gene3D" id="2.40.10.10">
    <property type="entry name" value="Trypsin-like serine proteases"/>
    <property type="match status" value="2"/>
</dbReference>
<dbReference type="EMBL" id="CP053661">
    <property type="protein sequence ID" value="QKD83287.1"/>
    <property type="molecule type" value="Genomic_DNA"/>
</dbReference>
<dbReference type="GO" id="GO:0004252">
    <property type="term" value="F:serine-type endopeptidase activity"/>
    <property type="evidence" value="ECO:0007669"/>
    <property type="project" value="InterPro"/>
</dbReference>
<dbReference type="RefSeq" id="WP_172356868.1">
    <property type="nucleotide sequence ID" value="NZ_CP053661.1"/>
</dbReference>
<gene>
    <name evidence="2" type="ORF">HPC62_14745</name>
</gene>
<protein>
    <submittedName>
        <fullName evidence="2">Trypsin-like peptidase domain-containing protein</fullName>
    </submittedName>
</protein>
<evidence type="ECO:0000313" key="2">
    <source>
        <dbReference type="EMBL" id="QKD83287.1"/>
    </source>
</evidence>
<organism evidence="2 3">
    <name type="scientific">Thermoleptolyngbya sichuanensis A183</name>
    <dbReference type="NCBI Taxonomy" id="2737172"/>
    <lineage>
        <taxon>Bacteria</taxon>
        <taxon>Bacillati</taxon>
        <taxon>Cyanobacteriota</taxon>
        <taxon>Cyanophyceae</taxon>
        <taxon>Oculatellales</taxon>
        <taxon>Oculatellaceae</taxon>
        <taxon>Thermoleptolyngbya</taxon>
        <taxon>Thermoleptolyngbya sichuanensis</taxon>
    </lineage>
</organism>
<dbReference type="GO" id="GO:0006508">
    <property type="term" value="P:proteolysis"/>
    <property type="evidence" value="ECO:0007669"/>
    <property type="project" value="InterPro"/>
</dbReference>
<feature type="chain" id="PRO_5026866950" evidence="1">
    <location>
        <begin position="30"/>
        <end position="483"/>
    </location>
</feature>
<dbReference type="InterPro" id="IPR001940">
    <property type="entry name" value="Peptidase_S1C"/>
</dbReference>
<dbReference type="InterPro" id="IPR009003">
    <property type="entry name" value="Peptidase_S1_PA"/>
</dbReference>
<proteinExistence type="predicted"/>
<evidence type="ECO:0000313" key="3">
    <source>
        <dbReference type="Proteomes" id="UP000505210"/>
    </source>
</evidence>
<dbReference type="InterPro" id="IPR043504">
    <property type="entry name" value="Peptidase_S1_PA_chymotrypsin"/>
</dbReference>
<dbReference type="PANTHER" id="PTHR43019">
    <property type="entry name" value="SERINE ENDOPROTEASE DEGS"/>
    <property type="match status" value="1"/>
</dbReference>
<sequence length="483" mass="51060">MVRSFARPQPVRFAHLAASSLLLLQTAIATTLVSEFALTTPGTSLTQSAAAQSRSNIQDAEAAVVHIRANGRNGSGTGSGVIIDPSGLIVTNAHVVAGAREVIVTVQGREVRAEVVAMGDADCLDLALLQLPNQRNLPTLRLADASSITKAQNIWALGFPVGSTPRSPSIVEGTVNNIHIPQGVVVFNAPVNPGNSGGPVIDSQLRIVGITKSGARDAQNVNFAVSVGQVRLFVEAHRQGLRFPVGQYVIPAVASSSQSISQPISLARGNVQGNLQPGDSRFCADYSPTDIYTFEAEAGQAVMLRMSSRQAGSRLVLVGPDGRAIALDQSNGANRDALVVQKLTQSGQYTVLAMAAGENQSGQYDLQISQPILVERGMLDASTAPCFDDGSLCRAYNFQGRAGQTVALIVNSAFNPYLIVRDPNGDRVVEGKAERQGSVRFELPADGWYRLIVGGVEPGDRGEFFISILDTQDLPGANRVSQR</sequence>
<name>A0A6M8BEL3_9CYAN</name>
<dbReference type="Gene3D" id="2.60.120.380">
    <property type="match status" value="2"/>
</dbReference>